<keyword evidence="3 15" id="KW-0812">Transmembrane</keyword>
<evidence type="ECO:0000256" key="1">
    <source>
        <dbReference type="ARBA" id="ARBA00004451"/>
    </source>
</evidence>
<dbReference type="Gene3D" id="1.10.510.10">
    <property type="entry name" value="Transferase(Phosphotransferase) domain 1"/>
    <property type="match status" value="1"/>
</dbReference>
<feature type="domain" description="Protein kinase" evidence="16">
    <location>
        <begin position="498"/>
        <end position="776"/>
    </location>
</feature>
<keyword evidence="4" id="KW-0732">Signal</keyword>
<evidence type="ECO:0000256" key="2">
    <source>
        <dbReference type="ARBA" id="ARBA00012202"/>
    </source>
</evidence>
<dbReference type="InterPro" id="IPR001170">
    <property type="entry name" value="ANPR/GUC"/>
</dbReference>
<dbReference type="GO" id="GO:0004016">
    <property type="term" value="F:adenylate cyclase activity"/>
    <property type="evidence" value="ECO:0007669"/>
    <property type="project" value="TreeGrafter"/>
</dbReference>
<keyword evidence="10" id="KW-0325">Glycoprotein</keyword>
<dbReference type="GO" id="GO:0004672">
    <property type="term" value="F:protein kinase activity"/>
    <property type="evidence" value="ECO:0007669"/>
    <property type="project" value="InterPro"/>
</dbReference>
<feature type="non-terminal residue" evidence="18">
    <location>
        <position position="1"/>
    </location>
</feature>
<feature type="transmembrane region" description="Helical" evidence="15">
    <location>
        <begin position="414"/>
        <end position="439"/>
    </location>
</feature>
<sequence>MQLALDKLNSNPAFLTNYTLDFVYADSNCDSKTSLSSFIDQVWKYNISALFGPPCAEEAEVTGLMASQWNIPMFSYASQTPKLENNAVYDTYIKLVSPLHKAGEVLIKTLEYFGWKYVAMIGGGSYSSTWDKINELWMSMERQLKSQFIVTASIKYDTSNLALTHKNIKYISTVARIIIVICNSEDVTSLMLEAEKQELVNGQYVFFIIQQFEVSGYVDYLWKHASEQGTRQDILKAFDMAFVIALKSYDGYDYYDFLEKVYLRLKGSPFYSNLTSEKEVSSYAAFLHDAVLLYGTGLKEMVKAGKDPRNGRELVQLLRDQSNIMFYGATGLVKLDASGGRNMDYAVYDLQLSKNISKFVPVLQYDSFKSTVSISHFSPTPEFSYISWPSGRPSADKPDCGFDNELCGLLINDLSVLILVVILLVTAFFGASFITLLMVQKYRLKTRLGDAWWHINYNDITIVKDPKGNHNLSVATTPTMKENGSCGTQTLISSSNSFGLRDKMGKEVVYATIGIYKGNEVAIKYIKRQILSDMRKPSIIEEFQVMRELKHENLVQFFGVCIEPPHVCIVTQYCRKGSIKDVLRNSDIELDWMFKLSFAYDIVNGMVFIHNSNLRSHGNLKPTTCLVDSRMQVKLSGFGLWEFRHGTKHRVIPLENPKYEELYWTAPELLRLVQHPFNGTPKGDIFSFAIIMRELICDGEVGPYHDVQLEPEEIIERIKTPHSDQPFRPSLSIGKVNEGISALLKSCWDENPERRPTFLSIRRRLREASPESHVSILDNMVCKLEKYANHLEDVVEERTNQLTAEKKRTDKLLSSMLPRYIAEQLMAGRSVEPKSYETVTIFFSDIVGFTSMCSISSPLEVVSLLNDLYSLFDEIIKLYDVYKVETIGDAYMVASGLPISNGLKHAEEIATMSLHFLSAIMMFKIRHLPDETLKLRIGINSGPVVAGVVGTTMPRYCLFGDTVNTASRMESNSLPLKIHVSESTAQILTKTGKFELEARGDVEIKGKGTQKTYWLKGKKGFTMPLPDSASTAGKSDKNLLKVFNLDFPERLKKGSVCWQNIKPYPYLVIYSCSSCFSFSIPGKTLALKKKIKTH</sequence>
<dbReference type="PROSITE" id="PS00452">
    <property type="entry name" value="GUANYLATE_CYCLASE_1"/>
    <property type="match status" value="1"/>
</dbReference>
<dbReference type="PANTHER" id="PTHR11920">
    <property type="entry name" value="GUANYLYL CYCLASE"/>
    <property type="match status" value="1"/>
</dbReference>
<comment type="caution">
    <text evidence="18">The sequence shown here is derived from an EMBL/GenBank/DDBJ whole genome shotgun (WGS) entry which is preliminary data.</text>
</comment>
<dbReference type="Proteomes" id="UP000736164">
    <property type="component" value="Unassembled WGS sequence"/>
</dbReference>
<evidence type="ECO:0000256" key="4">
    <source>
        <dbReference type="ARBA" id="ARBA00022729"/>
    </source>
</evidence>
<accession>A0A8J7TAN3</accession>
<evidence type="ECO:0000256" key="11">
    <source>
        <dbReference type="ARBA" id="ARBA00023239"/>
    </source>
</evidence>
<dbReference type="SMART" id="SM00044">
    <property type="entry name" value="CYCc"/>
    <property type="match status" value="1"/>
</dbReference>
<dbReference type="SUPFAM" id="SSF56112">
    <property type="entry name" value="Protein kinase-like (PK-like)"/>
    <property type="match status" value="1"/>
</dbReference>
<evidence type="ECO:0000259" key="16">
    <source>
        <dbReference type="PROSITE" id="PS50011"/>
    </source>
</evidence>
<evidence type="ECO:0000256" key="6">
    <source>
        <dbReference type="ARBA" id="ARBA00022989"/>
    </source>
</evidence>
<dbReference type="GO" id="GO:0035556">
    <property type="term" value="P:intracellular signal transduction"/>
    <property type="evidence" value="ECO:0007669"/>
    <property type="project" value="InterPro"/>
</dbReference>
<keyword evidence="9" id="KW-0675">Receptor</keyword>
<dbReference type="EMBL" id="JAAWVO010028346">
    <property type="protein sequence ID" value="MBN3316263.1"/>
    <property type="molecule type" value="Genomic_DNA"/>
</dbReference>
<dbReference type="FunFam" id="3.30.70.1230:FF:000004">
    <property type="entry name" value="Guanylate cyclase"/>
    <property type="match status" value="1"/>
</dbReference>
<dbReference type="InterPro" id="IPR029787">
    <property type="entry name" value="Nucleotide_cyclase"/>
</dbReference>
<dbReference type="InterPro" id="IPR001054">
    <property type="entry name" value="A/G_cyclase"/>
</dbReference>
<dbReference type="InterPro" id="IPR050401">
    <property type="entry name" value="Cyclic_nucleotide_synthase"/>
</dbReference>
<evidence type="ECO:0000256" key="15">
    <source>
        <dbReference type="SAM" id="Phobius"/>
    </source>
</evidence>
<gene>
    <name evidence="18" type="primary">Gucy2g</name>
    <name evidence="18" type="ORF">GTO95_0018372</name>
</gene>
<comment type="catalytic activity">
    <reaction evidence="14">
        <text>GTP = 3',5'-cyclic GMP + diphosphate</text>
        <dbReference type="Rhea" id="RHEA:13665"/>
        <dbReference type="ChEBI" id="CHEBI:33019"/>
        <dbReference type="ChEBI" id="CHEBI:37565"/>
        <dbReference type="ChEBI" id="CHEBI:57746"/>
        <dbReference type="EC" id="4.6.1.2"/>
    </reaction>
</comment>
<dbReference type="InterPro" id="IPR001245">
    <property type="entry name" value="Ser-Thr/Tyr_kinase_cat_dom"/>
</dbReference>
<dbReference type="InterPro" id="IPR018297">
    <property type="entry name" value="A/G_cyclase_CS"/>
</dbReference>
<proteinExistence type="inferred from homology"/>
<keyword evidence="11 13" id="KW-0456">Lyase</keyword>
<evidence type="ECO:0000256" key="7">
    <source>
        <dbReference type="ARBA" id="ARBA00023134"/>
    </source>
</evidence>
<evidence type="ECO:0000256" key="3">
    <source>
        <dbReference type="ARBA" id="ARBA00022692"/>
    </source>
</evidence>
<dbReference type="GO" id="GO:0005524">
    <property type="term" value="F:ATP binding"/>
    <property type="evidence" value="ECO:0007669"/>
    <property type="project" value="InterPro"/>
</dbReference>
<keyword evidence="6 15" id="KW-1133">Transmembrane helix</keyword>
<dbReference type="GO" id="GO:0005525">
    <property type="term" value="F:GTP binding"/>
    <property type="evidence" value="ECO:0007669"/>
    <property type="project" value="UniProtKB-KW"/>
</dbReference>
<dbReference type="PANTHER" id="PTHR11920:SF500">
    <property type="entry name" value="GUANYLATE CYCLASE 2G"/>
    <property type="match status" value="1"/>
</dbReference>
<keyword evidence="5" id="KW-0547">Nucleotide-binding</keyword>
<evidence type="ECO:0000313" key="18">
    <source>
        <dbReference type="EMBL" id="MBN3316263.1"/>
    </source>
</evidence>
<dbReference type="Pfam" id="PF01094">
    <property type="entry name" value="ANF_receptor"/>
    <property type="match status" value="1"/>
</dbReference>
<dbReference type="Pfam" id="PF00211">
    <property type="entry name" value="Guanylate_cyc"/>
    <property type="match status" value="1"/>
</dbReference>
<organism evidence="18 19">
    <name type="scientific">Atractosteus spatula</name>
    <name type="common">Alligator gar</name>
    <name type="synonym">Lepisosteus spatula</name>
    <dbReference type="NCBI Taxonomy" id="7917"/>
    <lineage>
        <taxon>Eukaryota</taxon>
        <taxon>Metazoa</taxon>
        <taxon>Chordata</taxon>
        <taxon>Craniata</taxon>
        <taxon>Vertebrata</taxon>
        <taxon>Euteleostomi</taxon>
        <taxon>Actinopterygii</taxon>
        <taxon>Neopterygii</taxon>
        <taxon>Holostei</taxon>
        <taxon>Semionotiformes</taxon>
        <taxon>Lepisosteidae</taxon>
        <taxon>Atractosteus</taxon>
    </lineage>
</organism>
<dbReference type="PROSITE" id="PS50011">
    <property type="entry name" value="PROTEIN_KINASE_DOM"/>
    <property type="match status" value="1"/>
</dbReference>
<evidence type="ECO:0000256" key="5">
    <source>
        <dbReference type="ARBA" id="ARBA00022741"/>
    </source>
</evidence>
<dbReference type="InterPro" id="IPR000719">
    <property type="entry name" value="Prot_kinase_dom"/>
</dbReference>
<evidence type="ECO:0000259" key="17">
    <source>
        <dbReference type="PROSITE" id="PS50125"/>
    </source>
</evidence>
<dbReference type="Pfam" id="PF07714">
    <property type="entry name" value="PK_Tyr_Ser-Thr"/>
    <property type="match status" value="1"/>
</dbReference>
<dbReference type="InterPro" id="IPR001828">
    <property type="entry name" value="ANF_lig-bd_rcpt"/>
</dbReference>
<reference evidence="18" key="1">
    <citation type="journal article" date="2021" name="Cell">
        <title>Tracing the genetic footprints of vertebrate landing in non-teleost ray-finned fishes.</title>
        <authorList>
            <person name="Bi X."/>
            <person name="Wang K."/>
            <person name="Yang L."/>
            <person name="Pan H."/>
            <person name="Jiang H."/>
            <person name="Wei Q."/>
            <person name="Fang M."/>
            <person name="Yu H."/>
            <person name="Zhu C."/>
            <person name="Cai Y."/>
            <person name="He Y."/>
            <person name="Gan X."/>
            <person name="Zeng H."/>
            <person name="Yu D."/>
            <person name="Zhu Y."/>
            <person name="Jiang H."/>
            <person name="Qiu Q."/>
            <person name="Yang H."/>
            <person name="Zhang Y.E."/>
            <person name="Wang W."/>
            <person name="Zhu M."/>
            <person name="He S."/>
            <person name="Zhang G."/>
        </authorList>
    </citation>
    <scope>NUCLEOTIDE SEQUENCE</scope>
    <source>
        <strain evidence="18">Allg_001</strain>
    </source>
</reference>
<keyword evidence="7" id="KW-0342">GTP-binding</keyword>
<keyword evidence="8 15" id="KW-0472">Membrane</keyword>
<dbReference type="Gene3D" id="3.40.50.2300">
    <property type="match status" value="2"/>
</dbReference>
<comment type="subcellular location">
    <subcellularLocation>
        <location evidence="1">Photoreceptor outer segment membrane</location>
        <topology evidence="1">Single-pass type I membrane protein</topology>
    </subcellularLocation>
</comment>
<dbReference type="GO" id="GO:0001653">
    <property type="term" value="F:peptide receptor activity"/>
    <property type="evidence" value="ECO:0007669"/>
    <property type="project" value="TreeGrafter"/>
</dbReference>
<dbReference type="SUPFAM" id="SSF53822">
    <property type="entry name" value="Periplasmic binding protein-like I"/>
    <property type="match status" value="1"/>
</dbReference>
<dbReference type="EC" id="4.6.1.2" evidence="2 14"/>
<dbReference type="InterPro" id="IPR011645">
    <property type="entry name" value="HNOB_dom_associated"/>
</dbReference>
<dbReference type="GO" id="GO:0007168">
    <property type="term" value="P:receptor guanylyl cyclase signaling pathway"/>
    <property type="evidence" value="ECO:0007669"/>
    <property type="project" value="TreeGrafter"/>
</dbReference>
<evidence type="ECO:0000256" key="14">
    <source>
        <dbReference type="RuleBase" id="RU003431"/>
    </source>
</evidence>
<dbReference type="CDD" id="cd07302">
    <property type="entry name" value="CHD"/>
    <property type="match status" value="1"/>
</dbReference>
<dbReference type="Gene3D" id="3.30.70.1230">
    <property type="entry name" value="Nucleotide cyclase"/>
    <property type="match status" value="1"/>
</dbReference>
<comment type="similarity">
    <text evidence="13">Belongs to the adenylyl cyclase class-4/guanylyl cyclase family.</text>
</comment>
<name>A0A8J7TAN3_ATRSP</name>
<dbReference type="GO" id="GO:0004383">
    <property type="term" value="F:guanylate cyclase activity"/>
    <property type="evidence" value="ECO:0007669"/>
    <property type="project" value="UniProtKB-EC"/>
</dbReference>
<evidence type="ECO:0000313" key="19">
    <source>
        <dbReference type="Proteomes" id="UP000736164"/>
    </source>
</evidence>
<dbReference type="GO" id="GO:0005886">
    <property type="term" value="C:plasma membrane"/>
    <property type="evidence" value="ECO:0007669"/>
    <property type="project" value="TreeGrafter"/>
</dbReference>
<feature type="domain" description="Guanylate cyclase" evidence="17">
    <location>
        <begin position="840"/>
        <end position="970"/>
    </location>
</feature>
<dbReference type="AlphaFoldDB" id="A0A8J7TAN3"/>
<dbReference type="InterPro" id="IPR028082">
    <property type="entry name" value="Peripla_BP_I"/>
</dbReference>
<dbReference type="PROSITE" id="PS50125">
    <property type="entry name" value="GUANYLATE_CYCLASE_2"/>
    <property type="match status" value="1"/>
</dbReference>
<keyword evidence="12 14" id="KW-0141">cGMP biosynthesis</keyword>
<evidence type="ECO:0000256" key="10">
    <source>
        <dbReference type="ARBA" id="ARBA00023180"/>
    </source>
</evidence>
<dbReference type="SUPFAM" id="SSF55073">
    <property type="entry name" value="Nucleotide cyclase"/>
    <property type="match status" value="1"/>
</dbReference>
<dbReference type="Pfam" id="PF07701">
    <property type="entry name" value="HNOBA"/>
    <property type="match status" value="1"/>
</dbReference>
<feature type="non-terminal residue" evidence="18">
    <location>
        <position position="1094"/>
    </location>
</feature>
<evidence type="ECO:0000256" key="13">
    <source>
        <dbReference type="RuleBase" id="RU000405"/>
    </source>
</evidence>
<dbReference type="FunFam" id="1.10.510.10:FF:000545">
    <property type="entry name" value="Guanylate cyclase"/>
    <property type="match status" value="1"/>
</dbReference>
<dbReference type="InterPro" id="IPR011009">
    <property type="entry name" value="Kinase-like_dom_sf"/>
</dbReference>
<evidence type="ECO:0000256" key="12">
    <source>
        <dbReference type="ARBA" id="ARBA00023293"/>
    </source>
</evidence>
<evidence type="ECO:0000256" key="9">
    <source>
        <dbReference type="ARBA" id="ARBA00023170"/>
    </source>
</evidence>
<dbReference type="PRINTS" id="PR00255">
    <property type="entry name" value="NATPEPTIDER"/>
</dbReference>
<evidence type="ECO:0000256" key="8">
    <source>
        <dbReference type="ARBA" id="ARBA00023136"/>
    </source>
</evidence>
<keyword evidence="19" id="KW-1185">Reference proteome</keyword>
<protein>
    <recommendedName>
        <fullName evidence="2 14">Guanylate cyclase</fullName>
        <ecNumber evidence="2 14">4.6.1.2</ecNumber>
    </recommendedName>
</protein>